<evidence type="ECO:0000256" key="3">
    <source>
        <dbReference type="ARBA" id="ARBA00023163"/>
    </source>
</evidence>
<evidence type="ECO:0000256" key="5">
    <source>
        <dbReference type="SAM" id="MobiDB-lite"/>
    </source>
</evidence>
<dbReference type="EMBL" id="JAPZBO010000008">
    <property type="protein sequence ID" value="KAJ5307840.1"/>
    <property type="molecule type" value="Genomic_DNA"/>
</dbReference>
<feature type="region of interest" description="Disordered" evidence="5">
    <location>
        <begin position="38"/>
        <end position="64"/>
    </location>
</feature>
<evidence type="ECO:0000256" key="4">
    <source>
        <dbReference type="ARBA" id="ARBA00023242"/>
    </source>
</evidence>
<dbReference type="PANTHER" id="PTHR31001:SF90">
    <property type="entry name" value="CENTROMERE DNA-BINDING PROTEIN COMPLEX CBF3 SUBUNIT B"/>
    <property type="match status" value="1"/>
</dbReference>
<comment type="subcellular location">
    <subcellularLocation>
        <location evidence="1">Nucleus</location>
    </subcellularLocation>
</comment>
<dbReference type="GO" id="GO:0005634">
    <property type="term" value="C:nucleus"/>
    <property type="evidence" value="ECO:0007669"/>
    <property type="project" value="UniProtKB-SubCell"/>
</dbReference>
<keyword evidence="4" id="KW-0539">Nucleus</keyword>
<gene>
    <name evidence="6" type="ORF">N7476_008496</name>
</gene>
<evidence type="ECO:0000256" key="1">
    <source>
        <dbReference type="ARBA" id="ARBA00004123"/>
    </source>
</evidence>
<feature type="region of interest" description="Disordered" evidence="5">
    <location>
        <begin position="611"/>
        <end position="637"/>
    </location>
</feature>
<reference evidence="6" key="2">
    <citation type="journal article" date="2023" name="IMA Fungus">
        <title>Comparative genomic study of the Penicillium genus elucidates a diverse pangenome and 15 lateral gene transfer events.</title>
        <authorList>
            <person name="Petersen C."/>
            <person name="Sorensen T."/>
            <person name="Nielsen M.R."/>
            <person name="Sondergaard T.E."/>
            <person name="Sorensen J.L."/>
            <person name="Fitzpatrick D.A."/>
            <person name="Frisvad J.C."/>
            <person name="Nielsen K.L."/>
        </authorList>
    </citation>
    <scope>NUCLEOTIDE SEQUENCE</scope>
    <source>
        <strain evidence="6">IBT 21472</strain>
    </source>
</reference>
<comment type="caution">
    <text evidence="6">The sequence shown here is derived from an EMBL/GenBank/DDBJ whole genome shotgun (WGS) entry which is preliminary data.</text>
</comment>
<keyword evidence="7" id="KW-1185">Reference proteome</keyword>
<proteinExistence type="predicted"/>
<dbReference type="CDD" id="cd12148">
    <property type="entry name" value="fungal_TF_MHR"/>
    <property type="match status" value="1"/>
</dbReference>
<evidence type="ECO:0000313" key="7">
    <source>
        <dbReference type="Proteomes" id="UP001147746"/>
    </source>
</evidence>
<feature type="region of interest" description="Disordered" evidence="5">
    <location>
        <begin position="80"/>
        <end position="104"/>
    </location>
</feature>
<dbReference type="Proteomes" id="UP001147746">
    <property type="component" value="Unassembled WGS sequence"/>
</dbReference>
<dbReference type="PANTHER" id="PTHR31001">
    <property type="entry name" value="UNCHARACTERIZED TRANSCRIPTIONAL REGULATORY PROTEIN"/>
    <property type="match status" value="1"/>
</dbReference>
<reference evidence="6" key="1">
    <citation type="submission" date="2022-12" db="EMBL/GenBank/DDBJ databases">
        <authorList>
            <person name="Petersen C."/>
        </authorList>
    </citation>
    <scope>NUCLEOTIDE SEQUENCE</scope>
    <source>
        <strain evidence="6">IBT 21472</strain>
    </source>
</reference>
<evidence type="ECO:0000256" key="2">
    <source>
        <dbReference type="ARBA" id="ARBA00023015"/>
    </source>
</evidence>
<dbReference type="InterPro" id="IPR050613">
    <property type="entry name" value="Sec_Metabolite_Reg"/>
</dbReference>
<sequence>MNLVYAMVLNIGKDLLSLIYIKNECTKRDVGHLCTKDERQPRAKRAKTTHANNTQETEVTEAESTAELLESFIEGAFQTYPQAPSSSTRGVSQSRVAPDYPNPKWTPASYPQKVELMRDVVDMMPTENVIRILHETFLTRCQAPLGNITHTLAFKHQAQMLRNCLILATPEARYIGLANRFTTDEIACLLMALVLGLAFYFSTGLTDEATERMNTSVAAIRASDSPRVWRELASRCLQGRVSMFCGSIASLQAAIMFLLDGYEDSVELDALLVTAISGARKLNLHRLGDVKLNLANSMRDTLPGNGSSFALSPVIRTEIGVRIWWALVARDWSRGQALGYYNIPPSSFNTRIPLHINDDDLCPTDTGTQVEINESPRSDFTMLSYTIYSLEMVPLIRELLDVRDVFHKSSQKSPGEKAKARDYLNKKYEKFLTGLPSHFQMGSSEGIDACGSMAAIPVHRWMLHQQLWGMFLRLHRDNLSSPEGRATCRLLAKSFIDCGGQIRTRCTVCGSLSIGDAQLFNAASIFVIDLLHLSRVDTAKDSNARMNQLIARSTIAKALELFQDRKDATIYPQKYPFRWMSALDSQLQRVRTSTYRCIAALKALSDLEKEESDSFNNSSDKNGAEEPAGTKQASSLREKVRDTLENLHKAIENDYAANESFSEHLGALSPPSNVSAAADDPDLDVLPMLTNDQSGSFWELFDTLPSSNSPILEGIFPAPVDWQTIIDSMPEEPSLEEAKPLDTFDTMDLANLYHDRA</sequence>
<keyword evidence="2" id="KW-0805">Transcription regulation</keyword>
<keyword evidence="3" id="KW-0804">Transcription</keyword>
<feature type="non-terminal residue" evidence="6">
    <location>
        <position position="1"/>
    </location>
</feature>
<organism evidence="6 7">
    <name type="scientific">Penicillium atrosanguineum</name>
    <dbReference type="NCBI Taxonomy" id="1132637"/>
    <lineage>
        <taxon>Eukaryota</taxon>
        <taxon>Fungi</taxon>
        <taxon>Dikarya</taxon>
        <taxon>Ascomycota</taxon>
        <taxon>Pezizomycotina</taxon>
        <taxon>Eurotiomycetes</taxon>
        <taxon>Eurotiomycetidae</taxon>
        <taxon>Eurotiales</taxon>
        <taxon>Aspergillaceae</taxon>
        <taxon>Penicillium</taxon>
    </lineage>
</organism>
<protein>
    <recommendedName>
        <fullName evidence="8">Transcription factor domain-containing protein</fullName>
    </recommendedName>
</protein>
<evidence type="ECO:0000313" key="6">
    <source>
        <dbReference type="EMBL" id="KAJ5307840.1"/>
    </source>
</evidence>
<accession>A0A9W9PTM7</accession>
<feature type="compositionally biased region" description="Polar residues" evidence="5">
    <location>
        <begin position="80"/>
        <end position="95"/>
    </location>
</feature>
<name>A0A9W9PTM7_9EURO</name>
<evidence type="ECO:0008006" key="8">
    <source>
        <dbReference type="Google" id="ProtNLM"/>
    </source>
</evidence>
<dbReference type="AlphaFoldDB" id="A0A9W9PTM7"/>